<organism evidence="1 2">
    <name type="scientific">Paractinoplanes bogorensis</name>
    <dbReference type="NCBI Taxonomy" id="1610840"/>
    <lineage>
        <taxon>Bacteria</taxon>
        <taxon>Bacillati</taxon>
        <taxon>Actinomycetota</taxon>
        <taxon>Actinomycetes</taxon>
        <taxon>Micromonosporales</taxon>
        <taxon>Micromonosporaceae</taxon>
        <taxon>Paractinoplanes</taxon>
    </lineage>
</organism>
<proteinExistence type="predicted"/>
<evidence type="ECO:0000313" key="2">
    <source>
        <dbReference type="Proteomes" id="UP001519654"/>
    </source>
</evidence>
<sequence>MPYERGRQSRQTSTFMLAADVRAFDEMLAPNIDGLACWSTDSRRSDRSVTIHESLGDALTGEAQAFLRLTEEKVPTGPQVQYLPTEVVGGSWTGPRVDPETPDAFICAGRLAFLWFPDEAPDPIRTRFADLVKVVWRALHAVTAAHPRSTPEVVQASMSMDM</sequence>
<evidence type="ECO:0000313" key="1">
    <source>
        <dbReference type="EMBL" id="MBU2666788.1"/>
    </source>
</evidence>
<keyword evidence="2" id="KW-1185">Reference proteome</keyword>
<accession>A0ABS5YTV0</accession>
<gene>
    <name evidence="1" type="ORF">KOI35_25080</name>
</gene>
<reference evidence="1 2" key="1">
    <citation type="submission" date="2021-06" db="EMBL/GenBank/DDBJ databases">
        <title>Actinoplanes lichenicola sp. nov., and Actinoplanes ovalisporus sp. nov., isolated from lichen in Thailand.</title>
        <authorList>
            <person name="Saeng-In P."/>
            <person name="Kanchanasin P."/>
            <person name="Yuki M."/>
            <person name="Kudo T."/>
            <person name="Ohkuma M."/>
            <person name="Phongsopitanun W."/>
            <person name="Tanasupawat S."/>
        </authorList>
    </citation>
    <scope>NUCLEOTIDE SEQUENCE [LARGE SCALE GENOMIC DNA]</scope>
    <source>
        <strain evidence="1 2">NBRC 110975</strain>
    </source>
</reference>
<dbReference type="Proteomes" id="UP001519654">
    <property type="component" value="Unassembled WGS sequence"/>
</dbReference>
<comment type="caution">
    <text evidence="1">The sequence shown here is derived from an EMBL/GenBank/DDBJ whole genome shotgun (WGS) entry which is preliminary data.</text>
</comment>
<name>A0ABS5YTV0_9ACTN</name>
<dbReference type="RefSeq" id="WP_215790637.1">
    <property type="nucleotide sequence ID" value="NZ_JAHKKG010000007.1"/>
</dbReference>
<protein>
    <submittedName>
        <fullName evidence="1">Uncharacterized protein</fullName>
    </submittedName>
</protein>
<dbReference type="EMBL" id="JAHKKG010000007">
    <property type="protein sequence ID" value="MBU2666788.1"/>
    <property type="molecule type" value="Genomic_DNA"/>
</dbReference>